<dbReference type="Proteomes" id="UP000436483">
    <property type="component" value="Unassembled WGS sequence"/>
</dbReference>
<accession>A0A7X3MWF5</accession>
<dbReference type="RefSeq" id="WP_160888211.1">
    <property type="nucleotide sequence ID" value="NZ_WURB01000036.1"/>
</dbReference>
<organism evidence="1 2">
    <name type="scientific">Microvirga makkahensis</name>
    <dbReference type="NCBI Taxonomy" id="1128670"/>
    <lineage>
        <taxon>Bacteria</taxon>
        <taxon>Pseudomonadati</taxon>
        <taxon>Pseudomonadota</taxon>
        <taxon>Alphaproteobacteria</taxon>
        <taxon>Hyphomicrobiales</taxon>
        <taxon>Methylobacteriaceae</taxon>
        <taxon>Microvirga</taxon>
    </lineage>
</organism>
<evidence type="ECO:0000313" key="2">
    <source>
        <dbReference type="Proteomes" id="UP000436483"/>
    </source>
</evidence>
<reference evidence="1 2" key="1">
    <citation type="submission" date="2019-12" db="EMBL/GenBank/DDBJ databases">
        <authorList>
            <person name="Yuan C.-G."/>
        </authorList>
    </citation>
    <scope>NUCLEOTIDE SEQUENCE [LARGE SCALE GENOMIC DNA]</scope>
    <source>
        <strain evidence="1 2">KCTC 23863</strain>
    </source>
</reference>
<dbReference type="AlphaFoldDB" id="A0A7X3MWF5"/>
<proteinExistence type="predicted"/>
<evidence type="ECO:0000313" key="1">
    <source>
        <dbReference type="EMBL" id="MXQ14487.1"/>
    </source>
</evidence>
<keyword evidence="2" id="KW-1185">Reference proteome</keyword>
<protein>
    <recommendedName>
        <fullName evidence="3">DUF2336 domain-containing protein</fullName>
    </recommendedName>
</protein>
<dbReference type="OrthoDB" id="8455292at2"/>
<name>A0A7X3MWF5_9HYPH</name>
<dbReference type="EMBL" id="WURB01000036">
    <property type="protein sequence ID" value="MXQ14487.1"/>
    <property type="molecule type" value="Genomic_DNA"/>
</dbReference>
<evidence type="ECO:0008006" key="3">
    <source>
        <dbReference type="Google" id="ProtNLM"/>
    </source>
</evidence>
<sequence length="343" mass="36725">MASSANPGLWSDLSDLSGTDACAALLKVNAEMFAAAPARDRETIGTFEALALGFLPKADRATLNDIAQLLAQCRDTPPSVLEYLQRHAPEACGIIPAHRTRSASVPDARYLATPAGRVHLASRPQLAPATVERILALREEVSEDLLAANPALRASTPAFHQLVRRAVERPALARILLQRADLSIMHATSLYLAADRERRSLIRKRVADESALAAASPFGLSGHDAAALVEAAGDGDIVRFERLLTVAFGFPGSAEWRILQIGRHLLVALALKALGVPERQAIRILLTLHPALSYPLSAIRELVREMRDVPGPIALNIVEAILGLKALGGDGRALHVSGARSRK</sequence>
<gene>
    <name evidence="1" type="ORF">GR328_24155</name>
</gene>
<reference evidence="1 2" key="2">
    <citation type="submission" date="2020-01" db="EMBL/GenBank/DDBJ databases">
        <title>Microvirga sp. nov., an arsenate reduction bacterium isolated from Tibet hotspring sediments.</title>
        <authorList>
            <person name="Xian W.-D."/>
            <person name="Li W.-J."/>
        </authorList>
    </citation>
    <scope>NUCLEOTIDE SEQUENCE [LARGE SCALE GENOMIC DNA]</scope>
    <source>
        <strain evidence="1 2">KCTC 23863</strain>
    </source>
</reference>
<comment type="caution">
    <text evidence="1">The sequence shown here is derived from an EMBL/GenBank/DDBJ whole genome shotgun (WGS) entry which is preliminary data.</text>
</comment>